<dbReference type="PANTHER" id="PTHR24320:SF283">
    <property type="entry name" value="RETINOL DEHYDROGENASE 11"/>
    <property type="match status" value="1"/>
</dbReference>
<dbReference type="EMBL" id="DF847791">
    <property type="protein sequence ID" value="GAT52578.1"/>
    <property type="molecule type" value="Genomic_DNA"/>
</dbReference>
<evidence type="ECO:0000256" key="2">
    <source>
        <dbReference type="ARBA" id="ARBA00023002"/>
    </source>
</evidence>
<evidence type="ECO:0000313" key="4">
    <source>
        <dbReference type="Proteomes" id="UP000815677"/>
    </source>
</evidence>
<keyword evidence="2" id="KW-0560">Oxidoreductase</keyword>
<dbReference type="Pfam" id="PF00106">
    <property type="entry name" value="adh_short"/>
    <property type="match status" value="1"/>
</dbReference>
<comment type="similarity">
    <text evidence="1">Belongs to the short-chain dehydrogenases/reductases (SDR) family.</text>
</comment>
<organism evidence="3 4">
    <name type="scientific">Mycena chlorophos</name>
    <name type="common">Agaric fungus</name>
    <name type="synonym">Agaricus chlorophos</name>
    <dbReference type="NCBI Taxonomy" id="658473"/>
    <lineage>
        <taxon>Eukaryota</taxon>
        <taxon>Fungi</taxon>
        <taxon>Dikarya</taxon>
        <taxon>Basidiomycota</taxon>
        <taxon>Agaricomycotina</taxon>
        <taxon>Agaricomycetes</taxon>
        <taxon>Agaricomycetidae</taxon>
        <taxon>Agaricales</taxon>
        <taxon>Marasmiineae</taxon>
        <taxon>Mycenaceae</taxon>
        <taxon>Mycena</taxon>
    </lineage>
</organism>
<dbReference type="InterPro" id="IPR036291">
    <property type="entry name" value="NAD(P)-bd_dom_sf"/>
</dbReference>
<dbReference type="PANTHER" id="PTHR24320">
    <property type="entry name" value="RETINOL DEHYDROGENASE"/>
    <property type="match status" value="1"/>
</dbReference>
<dbReference type="SUPFAM" id="SSF51735">
    <property type="entry name" value="NAD(P)-binding Rossmann-fold domains"/>
    <property type="match status" value="1"/>
</dbReference>
<keyword evidence="4" id="KW-1185">Reference proteome</keyword>
<name>A0ABQ0LN83_MYCCL</name>
<dbReference type="Proteomes" id="UP000815677">
    <property type="component" value="Unassembled WGS sequence"/>
</dbReference>
<dbReference type="InterPro" id="IPR002347">
    <property type="entry name" value="SDR_fam"/>
</dbReference>
<evidence type="ECO:0000313" key="3">
    <source>
        <dbReference type="EMBL" id="GAT52578.1"/>
    </source>
</evidence>
<proteinExistence type="inferred from homology"/>
<gene>
    <name evidence="3" type="ORF">MCHLO_09618</name>
</gene>
<protein>
    <submittedName>
        <fullName evidence="3">Short-chain dehydrogenase/reductase family protein</fullName>
    </submittedName>
</protein>
<sequence>MSLPTFGFETTAYEVADALSSRIAGKNVLVTGTSLQGIGFDTACSIAKHAGVVVITGYNAERLDLSAAAILKAVLTANVRTLVLDLSSLASVRKAAAEVNAYPEPLHVLIHNAADTSGVYTITDDDIERQIAVAHFGPFLLTKLLLPKLLASTSPNWLPRVVVVASEAHTFGPGIDFAHLRKPLPGSKQETEGFLRYHEVKVANILFALGLAQRGTGKLRAYSLHPGVIYTGAFTKEAVIPALKTVGTLTEDGKPAPNHPWKTLAQGAATTVAAAFDPRLDDKSGTYLVDSNEANNLRTAPASDQANVDKLWKMTEEILGENFVL</sequence>
<accession>A0ABQ0LN83</accession>
<dbReference type="Gene3D" id="3.40.50.720">
    <property type="entry name" value="NAD(P)-binding Rossmann-like Domain"/>
    <property type="match status" value="1"/>
</dbReference>
<evidence type="ECO:0000256" key="1">
    <source>
        <dbReference type="ARBA" id="ARBA00006484"/>
    </source>
</evidence>
<reference evidence="3" key="1">
    <citation type="submission" date="2014-09" db="EMBL/GenBank/DDBJ databases">
        <title>Genome sequence of the luminous mushroom Mycena chlorophos for searching fungal bioluminescence genes.</title>
        <authorList>
            <person name="Tanaka Y."/>
            <person name="Kasuga D."/>
            <person name="Oba Y."/>
            <person name="Hase S."/>
            <person name="Sato K."/>
            <person name="Oba Y."/>
            <person name="Sakakibara Y."/>
        </authorList>
    </citation>
    <scope>NUCLEOTIDE SEQUENCE</scope>
</reference>